<dbReference type="GeneID" id="20200694"/>
<dbReference type="RefSeq" id="XP_009029022.1">
    <property type="nucleotide sequence ID" value="XM_009030774.1"/>
</dbReference>
<dbReference type="EnsemblMetazoa" id="HelroT164814">
    <property type="protein sequence ID" value="HelroP164814"/>
    <property type="gene ID" value="HelroG164814"/>
</dbReference>
<dbReference type="EMBL" id="AMQM01001840">
    <property type="status" value="NOT_ANNOTATED_CDS"/>
    <property type="molecule type" value="Genomic_DNA"/>
</dbReference>
<dbReference type="EMBL" id="KB097639">
    <property type="protein sequence ID" value="ESN92718.1"/>
    <property type="molecule type" value="Genomic_DNA"/>
</dbReference>
<dbReference type="HOGENOM" id="CLU_2309033_0_0_1"/>
<dbReference type="Proteomes" id="UP000015101">
    <property type="component" value="Unassembled WGS sequence"/>
</dbReference>
<accession>T1EVU4</accession>
<gene>
    <name evidence="2" type="primary">20200694</name>
    <name evidence="1" type="ORF">HELRODRAFT_164814</name>
</gene>
<organism evidence="2 3">
    <name type="scientific">Helobdella robusta</name>
    <name type="common">Californian leech</name>
    <dbReference type="NCBI Taxonomy" id="6412"/>
    <lineage>
        <taxon>Eukaryota</taxon>
        <taxon>Metazoa</taxon>
        <taxon>Spiralia</taxon>
        <taxon>Lophotrochozoa</taxon>
        <taxon>Annelida</taxon>
        <taxon>Clitellata</taxon>
        <taxon>Hirudinea</taxon>
        <taxon>Rhynchobdellida</taxon>
        <taxon>Glossiphoniidae</taxon>
        <taxon>Helobdella</taxon>
    </lineage>
</organism>
<keyword evidence="3" id="KW-1185">Reference proteome</keyword>
<proteinExistence type="predicted"/>
<name>T1EVU4_HELRO</name>
<sequence>MYSKLLNINISTREELHCQSNTLEIKNNKERLKTSLKTPFHIYMMKHIKRCYGQYLRAHKTWSIFPSNNLFRRNDQTKKTERVKPKDDDEMMKINILTKK</sequence>
<dbReference type="CTD" id="20200694"/>
<evidence type="ECO:0000313" key="3">
    <source>
        <dbReference type="Proteomes" id="UP000015101"/>
    </source>
</evidence>
<reference evidence="2" key="3">
    <citation type="submission" date="2015-06" db="UniProtKB">
        <authorList>
            <consortium name="EnsemblMetazoa"/>
        </authorList>
    </citation>
    <scope>IDENTIFICATION</scope>
</reference>
<dbReference type="KEGG" id="hro:HELRODRAFT_164814"/>
<protein>
    <submittedName>
        <fullName evidence="1 2">Uncharacterized protein</fullName>
    </submittedName>
</protein>
<reference evidence="3" key="1">
    <citation type="submission" date="2012-12" db="EMBL/GenBank/DDBJ databases">
        <authorList>
            <person name="Hellsten U."/>
            <person name="Grimwood J."/>
            <person name="Chapman J.A."/>
            <person name="Shapiro H."/>
            <person name="Aerts A."/>
            <person name="Otillar R.P."/>
            <person name="Terry A.Y."/>
            <person name="Boore J.L."/>
            <person name="Simakov O."/>
            <person name="Marletaz F."/>
            <person name="Cho S.-J."/>
            <person name="Edsinger-Gonzales E."/>
            <person name="Havlak P."/>
            <person name="Kuo D.-H."/>
            <person name="Larsson T."/>
            <person name="Lv J."/>
            <person name="Arendt D."/>
            <person name="Savage R."/>
            <person name="Osoegawa K."/>
            <person name="de Jong P."/>
            <person name="Lindberg D.R."/>
            <person name="Seaver E.C."/>
            <person name="Weisblat D.A."/>
            <person name="Putnam N.H."/>
            <person name="Grigoriev I.V."/>
            <person name="Rokhsar D.S."/>
        </authorList>
    </citation>
    <scope>NUCLEOTIDE SEQUENCE</scope>
</reference>
<reference evidence="1 3" key="2">
    <citation type="journal article" date="2013" name="Nature">
        <title>Insights into bilaterian evolution from three spiralian genomes.</title>
        <authorList>
            <person name="Simakov O."/>
            <person name="Marletaz F."/>
            <person name="Cho S.J."/>
            <person name="Edsinger-Gonzales E."/>
            <person name="Havlak P."/>
            <person name="Hellsten U."/>
            <person name="Kuo D.H."/>
            <person name="Larsson T."/>
            <person name="Lv J."/>
            <person name="Arendt D."/>
            <person name="Savage R."/>
            <person name="Osoegawa K."/>
            <person name="de Jong P."/>
            <person name="Grimwood J."/>
            <person name="Chapman J.A."/>
            <person name="Shapiro H."/>
            <person name="Aerts A."/>
            <person name="Otillar R.P."/>
            <person name="Terry A.Y."/>
            <person name="Boore J.L."/>
            <person name="Grigoriev I.V."/>
            <person name="Lindberg D.R."/>
            <person name="Seaver E.C."/>
            <person name="Weisblat D.A."/>
            <person name="Putnam N.H."/>
            <person name="Rokhsar D.S."/>
        </authorList>
    </citation>
    <scope>NUCLEOTIDE SEQUENCE</scope>
</reference>
<evidence type="ECO:0000313" key="1">
    <source>
        <dbReference type="EMBL" id="ESN92718.1"/>
    </source>
</evidence>
<evidence type="ECO:0000313" key="2">
    <source>
        <dbReference type="EnsemblMetazoa" id="HelroP164814"/>
    </source>
</evidence>
<dbReference type="InParanoid" id="T1EVU4"/>
<dbReference type="AlphaFoldDB" id="T1EVU4"/>